<evidence type="ECO:0000313" key="5">
    <source>
        <dbReference type="Proteomes" id="UP001519332"/>
    </source>
</evidence>
<dbReference type="EMBL" id="JAGINW010000001">
    <property type="protein sequence ID" value="MBP2325161.1"/>
    <property type="molecule type" value="Genomic_DNA"/>
</dbReference>
<dbReference type="InterPro" id="IPR027417">
    <property type="entry name" value="P-loop_NTPase"/>
</dbReference>
<evidence type="ECO:0000256" key="2">
    <source>
        <dbReference type="ARBA" id="ARBA00022840"/>
    </source>
</evidence>
<keyword evidence="1" id="KW-0547">Nucleotide-binding</keyword>
<accession>A0ABS4TL97</accession>
<dbReference type="Proteomes" id="UP001519332">
    <property type="component" value="Unassembled WGS sequence"/>
</dbReference>
<keyword evidence="5" id="KW-1185">Reference proteome</keyword>
<evidence type="ECO:0000313" key="4">
    <source>
        <dbReference type="EMBL" id="MBP2325161.1"/>
    </source>
</evidence>
<reference evidence="4 5" key="1">
    <citation type="submission" date="2021-03" db="EMBL/GenBank/DDBJ databases">
        <title>Sequencing the genomes of 1000 actinobacteria strains.</title>
        <authorList>
            <person name="Klenk H.-P."/>
        </authorList>
    </citation>
    <scope>NUCLEOTIDE SEQUENCE [LARGE SCALE GENOMIC DNA]</scope>
    <source>
        <strain evidence="4 5">DSM 46670</strain>
    </source>
</reference>
<dbReference type="Pfam" id="PF13191">
    <property type="entry name" value="AAA_16"/>
    <property type="match status" value="1"/>
</dbReference>
<proteinExistence type="predicted"/>
<sequence length="1022" mass="108769">MDTFVGRLDELSMLAGIRARALEGRRQAVVLTGEAGVGKTWLCERTSVLAEREGFEVVRGRCWPHGGAPALWPWPALLPALTGEEGARLLASDAGGDVVGAERFARFAAVADLLMTSRRNIPTMIVIDDVHYADASTLLLTRFLVHALDRLPLVLLLATRPGVGADELLTELQRDATTVTLRPFGLEDSAALLSAHGLRDADDETVKVLLDMTGGNPLHLAQAARTGTSHVTAENAIAGAIGRLDPRVQRILAFAALLGVDGTAGEVAALVGTTQAAVVQALTSSGLLQQGHDGLRFHDLVREAALAVFDHAEWLDAHAAAAKLLAGSTERVAHHAFAAAHRSPADAEFAITACRKAAASLRRGYAYEQAAELLDRAVDLSEHVHTMASRAELLIERADAVLACGRLTDARAAYEVGAEAAELSGNPVLLARAVLGLGGVWVHQYRNDTVRKRVLAQQRAALRALPEEERGLRCLLKVRLAAEAYYEGGSVQDVLDALAETRASGDEHALAEALSLTHHAMLAPEHASKRMALAEEQIVAASAAGDGMLALVGLLWLTADRYLLGDPGAERSLTELRQQSAALGVATTRYLVTCMDVMHLIRAGRLADAEDAAAACLQEGVDVGDADAPGYYGGQLLSIRWFQGRVGELAELVTSTLVSTSLAKPEYGFRASAVLILARDGRLTEARAALAPLLDIGLANLQSTSSWLTAMVGLIEAAAVLDDPGLAGEAADLIRPFAGLPVMPSLATSCFGAASRAIGLAELTLGNTNAAVTYLEQAVRDNLRLGHRPANALSRAQLAEALIARGRPGDLMRARELLGEAADDARKMDMSQRADEWQAKAADLDPVDASIVLRRESSGWTVQIGQNRIGLPDMVGLHYLSLLLEQPGRDIPAFDMSSHAILEARQDLQDDPAVAAFRTRLRALDEAIGDADRNADLGTAARLRLERESVAGELAGAVGRFPDSPERARTSVRKALKRAIDAIADADPLLGEELRTGVSTGYVCRFTPEDPASRQWLVERPQ</sequence>
<dbReference type="Gene3D" id="3.40.50.300">
    <property type="entry name" value="P-loop containing nucleotide triphosphate hydrolases"/>
    <property type="match status" value="1"/>
</dbReference>
<keyword evidence="2" id="KW-0067">ATP-binding</keyword>
<protein>
    <submittedName>
        <fullName evidence="4">Tetratricopeptide (TPR) repeat protein</fullName>
    </submittedName>
</protein>
<evidence type="ECO:0000256" key="1">
    <source>
        <dbReference type="ARBA" id="ARBA00022741"/>
    </source>
</evidence>
<name>A0ABS4TL97_9PSEU</name>
<feature type="domain" description="Orc1-like AAA ATPase" evidence="3">
    <location>
        <begin position="3"/>
        <end position="155"/>
    </location>
</feature>
<comment type="caution">
    <text evidence="4">The sequence shown here is derived from an EMBL/GenBank/DDBJ whole genome shotgun (WGS) entry which is preliminary data.</text>
</comment>
<evidence type="ECO:0000259" key="3">
    <source>
        <dbReference type="Pfam" id="PF13191"/>
    </source>
</evidence>
<dbReference type="PANTHER" id="PTHR16305:SF28">
    <property type="entry name" value="GUANYLATE CYCLASE DOMAIN-CONTAINING PROTEIN"/>
    <property type="match status" value="1"/>
</dbReference>
<dbReference type="SUPFAM" id="SSF52540">
    <property type="entry name" value="P-loop containing nucleoside triphosphate hydrolases"/>
    <property type="match status" value="1"/>
</dbReference>
<gene>
    <name evidence="4" type="ORF">JOF56_005546</name>
</gene>
<dbReference type="PANTHER" id="PTHR16305">
    <property type="entry name" value="TESTICULAR SOLUBLE ADENYLYL CYCLASE"/>
    <property type="match status" value="1"/>
</dbReference>
<organism evidence="4 5">
    <name type="scientific">Kibdelosporangium banguiense</name>
    <dbReference type="NCBI Taxonomy" id="1365924"/>
    <lineage>
        <taxon>Bacteria</taxon>
        <taxon>Bacillati</taxon>
        <taxon>Actinomycetota</taxon>
        <taxon>Actinomycetes</taxon>
        <taxon>Pseudonocardiales</taxon>
        <taxon>Pseudonocardiaceae</taxon>
        <taxon>Kibdelosporangium</taxon>
    </lineage>
</organism>
<dbReference type="RefSeq" id="WP_209642398.1">
    <property type="nucleotide sequence ID" value="NZ_JAGINW010000001.1"/>
</dbReference>
<dbReference type="InterPro" id="IPR041664">
    <property type="entry name" value="AAA_16"/>
</dbReference>